<dbReference type="SMART" id="SM00382">
    <property type="entry name" value="AAA"/>
    <property type="match status" value="1"/>
</dbReference>
<feature type="domain" description="FtsK" evidence="5">
    <location>
        <begin position="764"/>
        <end position="972"/>
    </location>
</feature>
<evidence type="ECO:0000313" key="7">
    <source>
        <dbReference type="Proteomes" id="UP000619536"/>
    </source>
</evidence>
<proteinExistence type="predicted"/>
<keyword evidence="7" id="KW-1185">Reference proteome</keyword>
<dbReference type="Gene3D" id="3.40.50.300">
    <property type="entry name" value="P-loop containing nucleotide triphosphate hydrolases"/>
    <property type="match status" value="1"/>
</dbReference>
<dbReference type="GO" id="GO:0005524">
    <property type="term" value="F:ATP binding"/>
    <property type="evidence" value="ECO:0007669"/>
    <property type="project" value="UniProtKB-UniRule"/>
</dbReference>
<name>A0A8J3ARB2_9BIFI</name>
<dbReference type="AlphaFoldDB" id="A0A8J3ARB2"/>
<comment type="caution">
    <text evidence="6">The sequence shown here is derived from an EMBL/GenBank/DDBJ whole genome shotgun (WGS) entry which is preliminary data.</text>
</comment>
<keyword evidence="4" id="KW-1133">Transmembrane helix</keyword>
<reference evidence="6" key="1">
    <citation type="journal article" date="2014" name="Int. J. Syst. Evol. Microbiol.">
        <title>Complete genome sequence of Corynebacterium casei LMG S-19264T (=DSM 44701T), isolated from a smear-ripened cheese.</title>
        <authorList>
            <consortium name="US DOE Joint Genome Institute (JGI-PGF)"/>
            <person name="Walter F."/>
            <person name="Albersmeier A."/>
            <person name="Kalinowski J."/>
            <person name="Ruckert C."/>
        </authorList>
    </citation>
    <scope>NUCLEOTIDE SEQUENCE</scope>
    <source>
        <strain evidence="6">CCM 8606</strain>
    </source>
</reference>
<reference evidence="6" key="2">
    <citation type="submission" date="2020-09" db="EMBL/GenBank/DDBJ databases">
        <authorList>
            <person name="Sun Q."/>
            <person name="Sedlacek I."/>
        </authorList>
    </citation>
    <scope>NUCLEOTIDE SEQUENCE</scope>
    <source>
        <strain evidence="6">CCM 8606</strain>
    </source>
</reference>
<keyword evidence="4" id="KW-0472">Membrane</keyword>
<dbReference type="GO" id="GO:0003677">
    <property type="term" value="F:DNA binding"/>
    <property type="evidence" value="ECO:0007669"/>
    <property type="project" value="InterPro"/>
</dbReference>
<keyword evidence="2 3" id="KW-0067">ATP-binding</keyword>
<keyword evidence="4" id="KW-0812">Transmembrane</keyword>
<dbReference type="Pfam" id="PF01580">
    <property type="entry name" value="FtsK_SpoIIIE"/>
    <property type="match status" value="1"/>
</dbReference>
<gene>
    <name evidence="6" type="ORF">GCM10007377_16120</name>
</gene>
<dbReference type="InterPro" id="IPR003593">
    <property type="entry name" value="AAA+_ATPase"/>
</dbReference>
<evidence type="ECO:0000256" key="3">
    <source>
        <dbReference type="PROSITE-ProRule" id="PRU00289"/>
    </source>
</evidence>
<evidence type="ECO:0000259" key="5">
    <source>
        <dbReference type="PROSITE" id="PS50901"/>
    </source>
</evidence>
<evidence type="ECO:0000256" key="1">
    <source>
        <dbReference type="ARBA" id="ARBA00022741"/>
    </source>
</evidence>
<dbReference type="InterPro" id="IPR050206">
    <property type="entry name" value="FtsK/SpoIIIE/SftA"/>
</dbReference>
<organism evidence="6 7">
    <name type="scientific">Galliscardovia ingluviei</name>
    <dbReference type="NCBI Taxonomy" id="1769422"/>
    <lineage>
        <taxon>Bacteria</taxon>
        <taxon>Bacillati</taxon>
        <taxon>Actinomycetota</taxon>
        <taxon>Actinomycetes</taxon>
        <taxon>Bifidobacteriales</taxon>
        <taxon>Bifidobacteriaceae</taxon>
        <taxon>Galliscardovia</taxon>
    </lineage>
</organism>
<dbReference type="PANTHER" id="PTHR22683:SF41">
    <property type="entry name" value="DNA TRANSLOCASE FTSK"/>
    <property type="match status" value="1"/>
</dbReference>
<dbReference type="SUPFAM" id="SSF52540">
    <property type="entry name" value="P-loop containing nucleoside triphosphate hydrolases"/>
    <property type="match status" value="1"/>
</dbReference>
<evidence type="ECO:0000313" key="6">
    <source>
        <dbReference type="EMBL" id="GGI15482.1"/>
    </source>
</evidence>
<feature type="transmembrane region" description="Helical" evidence="4">
    <location>
        <begin position="86"/>
        <end position="105"/>
    </location>
</feature>
<dbReference type="CDD" id="cd01127">
    <property type="entry name" value="TrwB_TraG_TraD_VirD4"/>
    <property type="match status" value="1"/>
</dbReference>
<dbReference type="InterPro" id="IPR027417">
    <property type="entry name" value="P-loop_NTPase"/>
</dbReference>
<evidence type="ECO:0000256" key="2">
    <source>
        <dbReference type="ARBA" id="ARBA00022840"/>
    </source>
</evidence>
<dbReference type="PROSITE" id="PS50901">
    <property type="entry name" value="FTSK"/>
    <property type="match status" value="1"/>
</dbReference>
<accession>A0A8J3ARB2</accession>
<feature type="binding site" evidence="3">
    <location>
        <begin position="781"/>
        <end position="788"/>
    </location>
    <ligand>
        <name>ATP</name>
        <dbReference type="ChEBI" id="CHEBI:30616"/>
    </ligand>
</feature>
<dbReference type="Proteomes" id="UP000619536">
    <property type="component" value="Unassembled WGS sequence"/>
</dbReference>
<keyword evidence="1 3" id="KW-0547">Nucleotide-binding</keyword>
<dbReference type="EMBL" id="BMDH01000006">
    <property type="protein sequence ID" value="GGI15482.1"/>
    <property type="molecule type" value="Genomic_DNA"/>
</dbReference>
<feature type="transmembrane region" description="Helical" evidence="4">
    <location>
        <begin position="125"/>
        <end position="150"/>
    </location>
</feature>
<protein>
    <recommendedName>
        <fullName evidence="5">FtsK domain-containing protein</fullName>
    </recommendedName>
</protein>
<dbReference type="PANTHER" id="PTHR22683">
    <property type="entry name" value="SPORULATION PROTEIN RELATED"/>
    <property type="match status" value="1"/>
</dbReference>
<evidence type="ECO:0000256" key="4">
    <source>
        <dbReference type="SAM" id="Phobius"/>
    </source>
</evidence>
<sequence>MPVILIGSIISIIINKPPQSPTSRRSDPPLPRHQRAYDRWSQYKRGLLHPLDGRTRSQWGRWMNIRRVSWWLGISIGLMVSFNTPWWGTLANTVCAWLTLMGISARTDRKTDKRHPNRGVSIPAFITNAATPTRIIMLVITILAYPLSAASRHMLLLAAHDSTPLWSPQLIHPSVIGMWATLTLTILYLIDRPRQTETWQQIINAQQTIDEWKENLSKSWEQAYVTDAQTITVGDCEPVTVIKVRLTGQDIFSIIRNDQPIIASLASEQHYRWAQLLANPRQRGNREPDFDLTQVRVILANNEQQLPNLTTPGIDNTIATLITDMAYAHASNQANKPAPLTYTFNVSANPEEAPAWLTLISQDRTHAIPIEEIGLRWLPDENGTTRITHLPAFCDFDNRFHLYAEEDTELSNEGNPYRHPEAITSSDSFNDYIALSRRYSDEDTNWHDALPSIVQPPIPDYDSEYQQEYAQYAVTVTPYQVSSLTDMHDMYDCAPLAMHPDCANMLIAPTSDYTIALLTFYGTPPLRIDLLTINDEAGELQARALAYRALNNALLQAQEARIINSRLETNGNNPVWSFTISLNNGATLTQLRKKQNSILTDIGAHAILWETLPDGNIVMYALNSTPPLELKQLNQWRIGSRQKALIELILADAWGAIGLTNSEGQAPQVTDLKPLPHNHDVLIASFLMPAGLAESRFNTNLDKYLTQANYFYGRLLPRGEEHGARGFDMILAKQSPFPTKVMADWQLIRQTDYLTLPFAVDDLGAPVSWDLTNTYHIAVMGGTGTGKSSLMQILVADALIKQWNIIIIDPSKGAMDFTQWAKPRALNFVGLGQLRETEATVSWLVNEMEQRAKLMSEHGVGNIRLLPEETRPHPILLVFDELNGYLGRHRQEAANPGRDTDIAQSNAQIREINNSLQRTMTALSRIALEGRASGIHLLLGGQRLSLDDFRSYGGDAFYRSLARVLLGNGEAAGVVSQNNIVAAHRLQNGIKSNGGTIPVGRGIWQNAEGALNAIQTYYGGKQDSLLEQVQHIPEITPVDVSMFMPNQTAQLGNISAEELLAEQDTTTIITDTDLDDAEEIEL</sequence>
<dbReference type="InterPro" id="IPR002543">
    <property type="entry name" value="FtsK_dom"/>
</dbReference>